<organism evidence="1 2">
    <name type="scientific">Pristionchus mayeri</name>
    <dbReference type="NCBI Taxonomy" id="1317129"/>
    <lineage>
        <taxon>Eukaryota</taxon>
        <taxon>Metazoa</taxon>
        <taxon>Ecdysozoa</taxon>
        <taxon>Nematoda</taxon>
        <taxon>Chromadorea</taxon>
        <taxon>Rhabditida</taxon>
        <taxon>Rhabditina</taxon>
        <taxon>Diplogasteromorpha</taxon>
        <taxon>Diplogasteroidea</taxon>
        <taxon>Neodiplogasteridae</taxon>
        <taxon>Pristionchus</taxon>
    </lineage>
</organism>
<evidence type="ECO:0000313" key="1">
    <source>
        <dbReference type="EMBL" id="GMR48862.1"/>
    </source>
</evidence>
<reference evidence="2" key="1">
    <citation type="submission" date="2022-10" db="EMBL/GenBank/DDBJ databases">
        <title>Genome assembly of Pristionchus species.</title>
        <authorList>
            <person name="Yoshida K."/>
            <person name="Sommer R.J."/>
        </authorList>
    </citation>
    <scope>NUCLEOTIDE SEQUENCE [LARGE SCALE GENOMIC DNA]</scope>
    <source>
        <strain evidence="2">RS5460</strain>
    </source>
</reference>
<evidence type="ECO:0000313" key="2">
    <source>
        <dbReference type="Proteomes" id="UP001328107"/>
    </source>
</evidence>
<gene>
    <name evidence="1" type="ORF">PMAYCL1PPCAC_19057</name>
</gene>
<name>A0AAN5CR02_9BILA</name>
<comment type="caution">
    <text evidence="1">The sequence shown here is derived from an EMBL/GenBank/DDBJ whole genome shotgun (WGS) entry which is preliminary data.</text>
</comment>
<dbReference type="Proteomes" id="UP001328107">
    <property type="component" value="Unassembled WGS sequence"/>
</dbReference>
<feature type="non-terminal residue" evidence="1">
    <location>
        <position position="1"/>
    </location>
</feature>
<protein>
    <submittedName>
        <fullName evidence="1">Uncharacterized protein</fullName>
    </submittedName>
</protein>
<proteinExistence type="predicted"/>
<accession>A0AAN5CR02</accession>
<sequence length="143" mass="16028">LVRKLAALFLQIVSISDDRSARTGSSVHVVIHYDTASSYLLPGPRITQRHWTAWGNNLIYAANKENARVHLLQGDPSIDRVFAFVNPSMDEEATTKLLKELKTAVNRHQLHHVLLVTSKPSSAEDRARINGILGLVAYYTVHY</sequence>
<dbReference type="EMBL" id="BTRK01000004">
    <property type="protein sequence ID" value="GMR48862.1"/>
    <property type="molecule type" value="Genomic_DNA"/>
</dbReference>
<keyword evidence="2" id="KW-1185">Reference proteome</keyword>
<dbReference type="AlphaFoldDB" id="A0AAN5CR02"/>